<dbReference type="EMBL" id="SDDZ01000005">
    <property type="protein sequence ID" value="RXJ49908.1"/>
    <property type="molecule type" value="Genomic_DNA"/>
</dbReference>
<organism evidence="2 3">
    <name type="scientific">Gelidibacter gilvus</name>
    <dbReference type="NCBI Taxonomy" id="59602"/>
    <lineage>
        <taxon>Bacteria</taxon>
        <taxon>Pseudomonadati</taxon>
        <taxon>Bacteroidota</taxon>
        <taxon>Flavobacteriia</taxon>
        <taxon>Flavobacteriales</taxon>
        <taxon>Flavobacteriaceae</taxon>
        <taxon>Gelidibacter</taxon>
    </lineage>
</organism>
<evidence type="ECO:0000259" key="1">
    <source>
        <dbReference type="Pfam" id="PF09722"/>
    </source>
</evidence>
<proteinExistence type="predicted"/>
<sequence>METTNDIIKDIPANISDSQVVNYLHSEKLGTKQVKLFKALTHSTDKVISEWFEISEKTFQNYRSSKAKLNINFKEKLVLLFSLYKQGERVFGSKEAFSEWLEKPNFHFNDARPVDFFKTISGIRYIEDRLTGIEYGDNV</sequence>
<gene>
    <name evidence="2" type="ORF">ESZ48_10705</name>
</gene>
<accession>A0A4V1LMW4</accession>
<dbReference type="Proteomes" id="UP000289792">
    <property type="component" value="Unassembled WGS sequence"/>
</dbReference>
<protein>
    <submittedName>
        <fullName evidence="2">DUF2384 domain-containing protein</fullName>
    </submittedName>
</protein>
<dbReference type="RefSeq" id="WP_129017476.1">
    <property type="nucleotide sequence ID" value="NZ_SDDZ01000005.1"/>
</dbReference>
<keyword evidence="3" id="KW-1185">Reference proteome</keyword>
<feature type="domain" description="Antitoxin Xre/MbcA/ParS-like toxin-binding" evidence="1">
    <location>
        <begin position="86"/>
        <end position="136"/>
    </location>
</feature>
<reference evidence="2 3" key="1">
    <citation type="submission" date="2019-01" db="EMBL/GenBank/DDBJ databases">
        <title>Genome sequence of the Antarctic species Gelidibacter gilvus ACAM 158(T).</title>
        <authorList>
            <person name="Bowman J.P."/>
        </authorList>
    </citation>
    <scope>NUCLEOTIDE SEQUENCE [LARGE SCALE GENOMIC DNA]</scope>
    <source>
        <strain evidence="2 3">IC158</strain>
    </source>
</reference>
<dbReference type="Pfam" id="PF09722">
    <property type="entry name" value="Xre_MbcA_ParS_C"/>
    <property type="match status" value="1"/>
</dbReference>
<evidence type="ECO:0000313" key="3">
    <source>
        <dbReference type="Proteomes" id="UP000289792"/>
    </source>
</evidence>
<comment type="caution">
    <text evidence="2">The sequence shown here is derived from an EMBL/GenBank/DDBJ whole genome shotgun (WGS) entry which is preliminary data.</text>
</comment>
<dbReference type="InterPro" id="IPR024467">
    <property type="entry name" value="Xre/MbcA/ParS-like_toxin-bd"/>
</dbReference>
<dbReference type="OrthoDB" id="5770459at2"/>
<evidence type="ECO:0000313" key="2">
    <source>
        <dbReference type="EMBL" id="RXJ49908.1"/>
    </source>
</evidence>
<dbReference type="AlphaFoldDB" id="A0A4V1LMW4"/>
<name>A0A4V1LMW4_9FLAO</name>